<gene>
    <name evidence="3" type="ORF">SAMN05192529_10873</name>
</gene>
<dbReference type="Proteomes" id="UP000199041">
    <property type="component" value="Unassembled WGS sequence"/>
</dbReference>
<dbReference type="PANTHER" id="PTHR40469">
    <property type="entry name" value="SECRETED GLYCOSYL HYDROLASE"/>
    <property type="match status" value="1"/>
</dbReference>
<protein>
    <recommendedName>
        <fullName evidence="2">ThuA-like domain-containing protein</fullName>
    </recommendedName>
</protein>
<evidence type="ECO:0000313" key="3">
    <source>
        <dbReference type="EMBL" id="SEA10726.1"/>
    </source>
</evidence>
<organism evidence="3 4">
    <name type="scientific">Arachidicoccus rhizosphaerae</name>
    <dbReference type="NCBI Taxonomy" id="551991"/>
    <lineage>
        <taxon>Bacteria</taxon>
        <taxon>Pseudomonadati</taxon>
        <taxon>Bacteroidota</taxon>
        <taxon>Chitinophagia</taxon>
        <taxon>Chitinophagales</taxon>
        <taxon>Chitinophagaceae</taxon>
        <taxon>Arachidicoccus</taxon>
    </lineage>
</organism>
<dbReference type="Gene3D" id="3.40.50.880">
    <property type="match status" value="1"/>
</dbReference>
<name>A0A1H3YGQ9_9BACT</name>
<evidence type="ECO:0000256" key="1">
    <source>
        <dbReference type="SAM" id="SignalP"/>
    </source>
</evidence>
<feature type="chain" id="PRO_5011616091" description="ThuA-like domain-containing protein" evidence="1">
    <location>
        <begin position="31"/>
        <end position="254"/>
    </location>
</feature>
<dbReference type="InterPro" id="IPR029010">
    <property type="entry name" value="ThuA-like"/>
</dbReference>
<dbReference type="RefSeq" id="WP_091396596.1">
    <property type="nucleotide sequence ID" value="NZ_FNQY01000008.1"/>
</dbReference>
<keyword evidence="1" id="KW-0732">Signal</keyword>
<sequence length="254" mass="28623">MQQNTFPLRRLFKPLVLLAILSPLMHTVRAQTKARGPLKKILVFSKTAGFRHSSIGAGKTMFLSRSAAAGYQADTTEDAAIFTTKGLAPYKAVVFLNTTGDVLDSLQQIAFQDFIHKGGGYIGIHAATDTEYDWPWYNQLSGAYFDNHPKPQTATFHVLDKKFIATEHLPDSLVQKEEIYNFKSVQPGLHYLITVDESTYQGGNMGKFHPISWYHTFEGGRAFYIEWGHFDSTFSSPVFQKLIYKALDWATAKK</sequence>
<feature type="domain" description="ThuA-like" evidence="2">
    <location>
        <begin position="40"/>
        <end position="250"/>
    </location>
</feature>
<dbReference type="InterPro" id="IPR029062">
    <property type="entry name" value="Class_I_gatase-like"/>
</dbReference>
<evidence type="ECO:0000313" key="4">
    <source>
        <dbReference type="Proteomes" id="UP000199041"/>
    </source>
</evidence>
<dbReference type="AlphaFoldDB" id="A0A1H3YGQ9"/>
<evidence type="ECO:0000259" key="2">
    <source>
        <dbReference type="Pfam" id="PF06283"/>
    </source>
</evidence>
<keyword evidence="4" id="KW-1185">Reference proteome</keyword>
<dbReference type="Pfam" id="PF06283">
    <property type="entry name" value="ThuA"/>
    <property type="match status" value="1"/>
</dbReference>
<proteinExistence type="predicted"/>
<feature type="signal peptide" evidence="1">
    <location>
        <begin position="1"/>
        <end position="30"/>
    </location>
</feature>
<accession>A0A1H3YGQ9</accession>
<reference evidence="3 4" key="1">
    <citation type="submission" date="2016-10" db="EMBL/GenBank/DDBJ databases">
        <authorList>
            <person name="de Groot N.N."/>
        </authorList>
    </citation>
    <scope>NUCLEOTIDE SEQUENCE [LARGE SCALE GENOMIC DNA]</scope>
    <source>
        <strain evidence="3 4">Vu-144</strain>
    </source>
</reference>
<dbReference type="SUPFAM" id="SSF52317">
    <property type="entry name" value="Class I glutamine amidotransferase-like"/>
    <property type="match status" value="1"/>
</dbReference>
<dbReference type="STRING" id="551991.SAMN05192529_10873"/>
<dbReference type="EMBL" id="FNQY01000008">
    <property type="protein sequence ID" value="SEA10726.1"/>
    <property type="molecule type" value="Genomic_DNA"/>
</dbReference>
<dbReference type="OrthoDB" id="9816308at2"/>
<dbReference type="PANTHER" id="PTHR40469:SF2">
    <property type="entry name" value="GALACTOSE-BINDING DOMAIN-LIKE SUPERFAMILY PROTEIN"/>
    <property type="match status" value="1"/>
</dbReference>